<dbReference type="InterPro" id="IPR025959">
    <property type="entry name" value="Winged_HTH_dom"/>
</dbReference>
<feature type="region of interest" description="Disordered" evidence="1">
    <location>
        <begin position="69"/>
        <end position="88"/>
    </location>
</feature>
<gene>
    <name evidence="3" type="ORF">ACETIH_07420</name>
</gene>
<dbReference type="SUPFAM" id="SSF46689">
    <property type="entry name" value="Homeodomain-like"/>
    <property type="match status" value="1"/>
</dbReference>
<sequence>MAALRIRQDYSASDLRQRAARERDTQASLRLLAIANALEGMTWTEAARLAGMERQALHYAIQRFNAEGADGLHDRPRTGRPEQLSPGQQAALKAHVLRGPEPERDGVSAWRLVNLCAHVERAYGVRYSQWGLSGMLKRLNLSRQKTRPSHPKGNPDAQAAFKKGTPVKAAGPRGGAP</sequence>
<dbReference type="EMBL" id="JBHOMY010000017">
    <property type="protein sequence ID" value="MFC1456547.1"/>
    <property type="molecule type" value="Genomic_DNA"/>
</dbReference>
<organism evidence="3 4">
    <name type="scientific">Microvirga arabica</name>
    <dbReference type="NCBI Taxonomy" id="1128671"/>
    <lineage>
        <taxon>Bacteria</taxon>
        <taxon>Pseudomonadati</taxon>
        <taxon>Pseudomonadota</taxon>
        <taxon>Alphaproteobacteria</taxon>
        <taxon>Hyphomicrobiales</taxon>
        <taxon>Methylobacteriaceae</taxon>
        <taxon>Microvirga</taxon>
    </lineage>
</organism>
<dbReference type="Pfam" id="PF13592">
    <property type="entry name" value="HTH_33"/>
    <property type="match status" value="1"/>
</dbReference>
<evidence type="ECO:0000256" key="1">
    <source>
        <dbReference type="SAM" id="MobiDB-lite"/>
    </source>
</evidence>
<keyword evidence="4" id="KW-1185">Reference proteome</keyword>
<evidence type="ECO:0000259" key="2">
    <source>
        <dbReference type="Pfam" id="PF13592"/>
    </source>
</evidence>
<name>A0ABV6Y5K9_9HYPH</name>
<feature type="domain" description="Winged helix-turn helix" evidence="2">
    <location>
        <begin position="108"/>
        <end position="164"/>
    </location>
</feature>
<dbReference type="RefSeq" id="WP_377029263.1">
    <property type="nucleotide sequence ID" value="NZ_JBHOMY010000017.1"/>
</dbReference>
<evidence type="ECO:0000313" key="3">
    <source>
        <dbReference type="EMBL" id="MFC1456547.1"/>
    </source>
</evidence>
<dbReference type="Proteomes" id="UP001593940">
    <property type="component" value="Unassembled WGS sequence"/>
</dbReference>
<feature type="region of interest" description="Disordered" evidence="1">
    <location>
        <begin position="142"/>
        <end position="177"/>
    </location>
</feature>
<reference evidence="3 4" key="1">
    <citation type="submission" date="2024-09" db="EMBL/GenBank/DDBJ databases">
        <title>Nodulacao em especies de Leguminosae Basais da Amazonia e Caracterizacao dos Rizobios e Bacterias Associadas aos Nodulos.</title>
        <authorList>
            <person name="Jambeiro I.C.A."/>
            <person name="Lopes I.S."/>
            <person name="Aguiar E.R.G.R."/>
            <person name="Santos A.F.J."/>
            <person name="Dos Santos J.M.F."/>
            <person name="Gross E."/>
        </authorList>
    </citation>
    <scope>NUCLEOTIDE SEQUENCE [LARGE SCALE GENOMIC DNA]</scope>
    <source>
        <strain evidence="3 4">BRUESC1165</strain>
    </source>
</reference>
<feature type="compositionally biased region" description="Basic and acidic residues" evidence="1">
    <location>
        <begin position="70"/>
        <end position="80"/>
    </location>
</feature>
<dbReference type="Pfam" id="PF13551">
    <property type="entry name" value="HTH_29"/>
    <property type="match status" value="1"/>
</dbReference>
<proteinExistence type="predicted"/>
<accession>A0ABV6Y5K9</accession>
<dbReference type="InterPro" id="IPR009057">
    <property type="entry name" value="Homeodomain-like_sf"/>
</dbReference>
<protein>
    <submittedName>
        <fullName evidence="3">Winged helix-turn-helix domain-containing protein</fullName>
    </submittedName>
</protein>
<evidence type="ECO:0000313" key="4">
    <source>
        <dbReference type="Proteomes" id="UP001593940"/>
    </source>
</evidence>
<comment type="caution">
    <text evidence="3">The sequence shown here is derived from an EMBL/GenBank/DDBJ whole genome shotgun (WGS) entry which is preliminary data.</text>
</comment>